<dbReference type="SUPFAM" id="SSF55277">
    <property type="entry name" value="GYF domain"/>
    <property type="match status" value="1"/>
</dbReference>
<accession>A0A814FFK6</accession>
<dbReference type="EMBL" id="CAJNOC010003403">
    <property type="protein sequence ID" value="CAF0981129.1"/>
    <property type="molecule type" value="Genomic_DNA"/>
</dbReference>
<dbReference type="Proteomes" id="UP000663879">
    <property type="component" value="Unassembled WGS sequence"/>
</dbReference>
<dbReference type="SMART" id="SM00444">
    <property type="entry name" value="GYF"/>
    <property type="match status" value="1"/>
</dbReference>
<evidence type="ECO:0000256" key="2">
    <source>
        <dbReference type="SAM" id="MobiDB-lite"/>
    </source>
</evidence>
<feature type="compositionally biased region" description="Basic and acidic residues" evidence="2">
    <location>
        <begin position="144"/>
        <end position="174"/>
    </location>
</feature>
<sequence length="666" mass="77480">MSSSDSGKLSSKIAKHRYNNEEMLSIFKTIEKEITKQPPPVELLELSEFSTKQIQKPVLLTPKTPEEKKCFSTCVNSQLAINAYKKAQGELSPKKDITENSAKNSKEQTPKKKNFDEDLSRGSNRRDKDLTKKSSPKFESNWRNSKEEGHKTDLDSKKSPKKDSKNLLENDKNLSKTPISKPCLRIDSLKDIKPIENNKKNSPNKKENISKSSKPEWFDDKVSTDDLKEASFDDGKFLTPKKDNKIKQEAKIDENNNLIDILNKQDTLKSELNLGDINLGILENSFCDPNWYFVDSQNKIQGPFNDEQMSGFFMAGYFNANLMLKRGSDQNFLPLNFYMNSTGRVPFMNDDQIKQYQKLMQMQQIQLQQIQNFNILQNQLYQLEKAGLDTSNTQLLLLMSKQLEQLQLKQKALIASGDAESIVLLNDLAIQHDALCSQMNTIIRNVKQSQTMETLEKNIQNVNPNVLSNQILYQLVNNLLVNQNGLVDRNMLNQIKNLPRDKLIVLFEQLKKEEEKRRKTKEIQMKFKLKEEARLLEEMRLRQEIEMRRLEETRLKEEYRKELHRKKLEELIKKQEEDKKNKKLDEQKIVDLFQKKQEELIRSQIFKSQSNLENMSQAYLEKHALDQMLLMEQHAQMQSLGRLEQDLISSPIANSLVSQLNNLDLN</sequence>
<dbReference type="GO" id="GO:0005829">
    <property type="term" value="C:cytosol"/>
    <property type="evidence" value="ECO:0007669"/>
    <property type="project" value="TreeGrafter"/>
</dbReference>
<feature type="coiled-coil region" evidence="1">
    <location>
        <begin position="533"/>
        <end position="585"/>
    </location>
</feature>
<dbReference type="Gene3D" id="3.30.1490.40">
    <property type="match status" value="1"/>
</dbReference>
<dbReference type="PANTHER" id="PTHR14445:SF36">
    <property type="entry name" value="FI03272P-RELATED"/>
    <property type="match status" value="1"/>
</dbReference>
<organism evidence="4 5">
    <name type="scientific">Brachionus calyciflorus</name>
    <dbReference type="NCBI Taxonomy" id="104777"/>
    <lineage>
        <taxon>Eukaryota</taxon>
        <taxon>Metazoa</taxon>
        <taxon>Spiralia</taxon>
        <taxon>Gnathifera</taxon>
        <taxon>Rotifera</taxon>
        <taxon>Eurotatoria</taxon>
        <taxon>Monogononta</taxon>
        <taxon>Pseudotrocha</taxon>
        <taxon>Ploima</taxon>
        <taxon>Brachionidae</taxon>
        <taxon>Brachionus</taxon>
    </lineage>
</organism>
<dbReference type="PANTHER" id="PTHR14445">
    <property type="entry name" value="GRB10 INTERACTING GYF PROTEIN"/>
    <property type="match status" value="1"/>
</dbReference>
<dbReference type="AlphaFoldDB" id="A0A814FFK6"/>
<dbReference type="InterPro" id="IPR051640">
    <property type="entry name" value="GRB10-interact_GYF"/>
</dbReference>
<gene>
    <name evidence="4" type="ORF">OXX778_LOCUS15427</name>
</gene>
<feature type="domain" description="GYF" evidence="3">
    <location>
        <begin position="288"/>
        <end position="336"/>
    </location>
</feature>
<dbReference type="InterPro" id="IPR035445">
    <property type="entry name" value="GYF-like_dom_sf"/>
</dbReference>
<keyword evidence="1" id="KW-0175">Coiled coil</keyword>
<evidence type="ECO:0000256" key="1">
    <source>
        <dbReference type="SAM" id="Coils"/>
    </source>
</evidence>
<feature type="region of interest" description="Disordered" evidence="2">
    <location>
        <begin position="194"/>
        <end position="218"/>
    </location>
</feature>
<dbReference type="PROSITE" id="PS50829">
    <property type="entry name" value="GYF"/>
    <property type="match status" value="1"/>
</dbReference>
<keyword evidence="5" id="KW-1185">Reference proteome</keyword>
<proteinExistence type="predicted"/>
<evidence type="ECO:0000313" key="4">
    <source>
        <dbReference type="EMBL" id="CAF0981129.1"/>
    </source>
</evidence>
<dbReference type="OrthoDB" id="48509at2759"/>
<protein>
    <recommendedName>
        <fullName evidence="3">GYF domain-containing protein</fullName>
    </recommendedName>
</protein>
<feature type="compositionally biased region" description="Basic and acidic residues" evidence="2">
    <location>
        <begin position="92"/>
        <end position="132"/>
    </location>
</feature>
<reference evidence="4" key="1">
    <citation type="submission" date="2021-02" db="EMBL/GenBank/DDBJ databases">
        <authorList>
            <person name="Nowell W R."/>
        </authorList>
    </citation>
    <scope>NUCLEOTIDE SEQUENCE</scope>
    <source>
        <strain evidence="4">Ploen Becks lab</strain>
    </source>
</reference>
<feature type="region of interest" description="Disordered" evidence="2">
    <location>
        <begin position="86"/>
        <end position="179"/>
    </location>
</feature>
<evidence type="ECO:0000259" key="3">
    <source>
        <dbReference type="PROSITE" id="PS50829"/>
    </source>
</evidence>
<name>A0A814FFK6_9BILA</name>
<evidence type="ECO:0000313" key="5">
    <source>
        <dbReference type="Proteomes" id="UP000663879"/>
    </source>
</evidence>
<comment type="caution">
    <text evidence="4">The sequence shown here is derived from an EMBL/GenBank/DDBJ whole genome shotgun (WGS) entry which is preliminary data.</text>
</comment>
<dbReference type="InterPro" id="IPR003169">
    <property type="entry name" value="GYF"/>
</dbReference>
<dbReference type="Pfam" id="PF02213">
    <property type="entry name" value="GYF"/>
    <property type="match status" value="1"/>
</dbReference>